<evidence type="ECO:0000256" key="2">
    <source>
        <dbReference type="ARBA" id="ARBA00004370"/>
    </source>
</evidence>
<gene>
    <name evidence="13" type="ORF">GYMLUDRAFT_78374</name>
</gene>
<dbReference type="EMBL" id="KN834877">
    <property type="protein sequence ID" value="KIK50956.1"/>
    <property type="molecule type" value="Genomic_DNA"/>
</dbReference>
<evidence type="ECO:0000256" key="10">
    <source>
        <dbReference type="ARBA" id="ARBA00023004"/>
    </source>
</evidence>
<dbReference type="PANTHER" id="PTHR24305">
    <property type="entry name" value="CYTOCHROME P450"/>
    <property type="match status" value="1"/>
</dbReference>
<accession>A0A0D0B9R0</accession>
<evidence type="ECO:0000256" key="5">
    <source>
        <dbReference type="ARBA" id="ARBA00022617"/>
    </source>
</evidence>
<dbReference type="PANTHER" id="PTHR24305:SF166">
    <property type="entry name" value="CYTOCHROME P450 12A4, MITOCHONDRIAL-RELATED"/>
    <property type="match status" value="1"/>
</dbReference>
<dbReference type="InterPro" id="IPR001128">
    <property type="entry name" value="Cyt_P450"/>
</dbReference>
<dbReference type="SUPFAM" id="SSF48264">
    <property type="entry name" value="Cytochrome P450"/>
    <property type="match status" value="1"/>
</dbReference>
<sequence>MREPMIKLANNVAKIAGITSIGCLTLFQNLMVDVLVSVSYGYLIHAVKKWATTTAISNFPNRGILRSIAPTWACNLVYRIPVGSWYQLCGSVNIMAEFVRERVYQACTKMKTGKLDESSEIIPLLHRLLKYRFSSTGQMTSDHDIRSEATGHMIAGSNTSSILLSYFLWELSRRPDIAVKLQAELDEAMPNAHVIPDISVLSSLPYLNAFIKDGLRIYSAAPSPLECVVPQTTSKTGEGFDLMGFELPAGTIVATQAWSMHRK</sequence>
<evidence type="ECO:0000256" key="12">
    <source>
        <dbReference type="ARBA" id="ARBA00023136"/>
    </source>
</evidence>
<evidence type="ECO:0000256" key="11">
    <source>
        <dbReference type="ARBA" id="ARBA00023033"/>
    </source>
</evidence>
<evidence type="ECO:0000256" key="7">
    <source>
        <dbReference type="ARBA" id="ARBA00022723"/>
    </source>
</evidence>
<dbReference type="Proteomes" id="UP000053593">
    <property type="component" value="Unassembled WGS sequence"/>
</dbReference>
<comment type="subcellular location">
    <subcellularLocation>
        <location evidence="2">Membrane</location>
    </subcellularLocation>
</comment>
<dbReference type="Gene3D" id="1.10.630.10">
    <property type="entry name" value="Cytochrome P450"/>
    <property type="match status" value="1"/>
</dbReference>
<dbReference type="HOGENOM" id="CLU_001570_14_2_1"/>
<dbReference type="Pfam" id="PF00067">
    <property type="entry name" value="p450"/>
    <property type="match status" value="1"/>
</dbReference>
<dbReference type="InterPro" id="IPR036396">
    <property type="entry name" value="Cyt_P450_sf"/>
</dbReference>
<evidence type="ECO:0000313" key="13">
    <source>
        <dbReference type="EMBL" id="KIK50956.1"/>
    </source>
</evidence>
<dbReference type="GO" id="GO:0005506">
    <property type="term" value="F:iron ion binding"/>
    <property type="evidence" value="ECO:0007669"/>
    <property type="project" value="InterPro"/>
</dbReference>
<evidence type="ECO:0000313" key="14">
    <source>
        <dbReference type="Proteomes" id="UP000053593"/>
    </source>
</evidence>
<evidence type="ECO:0008006" key="15">
    <source>
        <dbReference type="Google" id="ProtNLM"/>
    </source>
</evidence>
<organism evidence="13 14">
    <name type="scientific">Collybiopsis luxurians FD-317 M1</name>
    <dbReference type="NCBI Taxonomy" id="944289"/>
    <lineage>
        <taxon>Eukaryota</taxon>
        <taxon>Fungi</taxon>
        <taxon>Dikarya</taxon>
        <taxon>Basidiomycota</taxon>
        <taxon>Agaricomycotina</taxon>
        <taxon>Agaricomycetes</taxon>
        <taxon>Agaricomycetidae</taxon>
        <taxon>Agaricales</taxon>
        <taxon>Marasmiineae</taxon>
        <taxon>Omphalotaceae</taxon>
        <taxon>Collybiopsis</taxon>
        <taxon>Collybiopsis luxurians</taxon>
    </lineage>
</organism>
<keyword evidence="10" id="KW-0408">Iron</keyword>
<protein>
    <recommendedName>
        <fullName evidence="15">Cytochrome P450</fullName>
    </recommendedName>
</protein>
<reference evidence="13 14" key="1">
    <citation type="submission" date="2014-04" db="EMBL/GenBank/DDBJ databases">
        <title>Evolutionary Origins and Diversification of the Mycorrhizal Mutualists.</title>
        <authorList>
            <consortium name="DOE Joint Genome Institute"/>
            <consortium name="Mycorrhizal Genomics Consortium"/>
            <person name="Kohler A."/>
            <person name="Kuo A."/>
            <person name="Nagy L.G."/>
            <person name="Floudas D."/>
            <person name="Copeland A."/>
            <person name="Barry K.W."/>
            <person name="Cichocki N."/>
            <person name="Veneault-Fourrey C."/>
            <person name="LaButti K."/>
            <person name="Lindquist E.A."/>
            <person name="Lipzen A."/>
            <person name="Lundell T."/>
            <person name="Morin E."/>
            <person name="Murat C."/>
            <person name="Riley R."/>
            <person name="Ohm R."/>
            <person name="Sun H."/>
            <person name="Tunlid A."/>
            <person name="Henrissat B."/>
            <person name="Grigoriev I.V."/>
            <person name="Hibbett D.S."/>
            <person name="Martin F."/>
        </authorList>
    </citation>
    <scope>NUCLEOTIDE SEQUENCE [LARGE SCALE GENOMIC DNA]</scope>
    <source>
        <strain evidence="13 14">FD-317 M1</strain>
    </source>
</reference>
<dbReference type="OrthoDB" id="3945418at2759"/>
<keyword evidence="6" id="KW-0812">Transmembrane</keyword>
<keyword evidence="8" id="KW-1133">Transmembrane helix</keyword>
<dbReference type="InterPro" id="IPR050121">
    <property type="entry name" value="Cytochrome_P450_monoxygenase"/>
</dbReference>
<comment type="similarity">
    <text evidence="4">Belongs to the cytochrome P450 family.</text>
</comment>
<dbReference type="AlphaFoldDB" id="A0A0D0B9R0"/>
<keyword evidence="12" id="KW-0472">Membrane</keyword>
<keyword evidence="11" id="KW-0503">Monooxygenase</keyword>
<evidence type="ECO:0000256" key="6">
    <source>
        <dbReference type="ARBA" id="ARBA00022692"/>
    </source>
</evidence>
<evidence type="ECO:0000256" key="9">
    <source>
        <dbReference type="ARBA" id="ARBA00023002"/>
    </source>
</evidence>
<proteinExistence type="inferred from homology"/>
<keyword evidence="7" id="KW-0479">Metal-binding</keyword>
<dbReference type="GO" id="GO:0020037">
    <property type="term" value="F:heme binding"/>
    <property type="evidence" value="ECO:0007669"/>
    <property type="project" value="InterPro"/>
</dbReference>
<evidence type="ECO:0000256" key="8">
    <source>
        <dbReference type="ARBA" id="ARBA00022989"/>
    </source>
</evidence>
<keyword evidence="5" id="KW-0349">Heme</keyword>
<dbReference type="GO" id="GO:0016705">
    <property type="term" value="F:oxidoreductase activity, acting on paired donors, with incorporation or reduction of molecular oxygen"/>
    <property type="evidence" value="ECO:0007669"/>
    <property type="project" value="InterPro"/>
</dbReference>
<dbReference type="GO" id="GO:0016020">
    <property type="term" value="C:membrane"/>
    <property type="evidence" value="ECO:0007669"/>
    <property type="project" value="UniProtKB-SubCell"/>
</dbReference>
<comment type="pathway">
    <text evidence="3">Secondary metabolite biosynthesis; terpenoid biosynthesis.</text>
</comment>
<evidence type="ECO:0000256" key="4">
    <source>
        <dbReference type="ARBA" id="ARBA00010617"/>
    </source>
</evidence>
<evidence type="ECO:0000256" key="3">
    <source>
        <dbReference type="ARBA" id="ARBA00004721"/>
    </source>
</evidence>
<keyword evidence="14" id="KW-1185">Reference proteome</keyword>
<evidence type="ECO:0000256" key="1">
    <source>
        <dbReference type="ARBA" id="ARBA00001971"/>
    </source>
</evidence>
<comment type="cofactor">
    <cofactor evidence="1">
        <name>heme</name>
        <dbReference type="ChEBI" id="CHEBI:30413"/>
    </cofactor>
</comment>
<name>A0A0D0B9R0_9AGAR</name>
<keyword evidence="9" id="KW-0560">Oxidoreductase</keyword>
<dbReference type="GO" id="GO:0004497">
    <property type="term" value="F:monooxygenase activity"/>
    <property type="evidence" value="ECO:0007669"/>
    <property type="project" value="UniProtKB-KW"/>
</dbReference>